<dbReference type="SMART" id="SM00248">
    <property type="entry name" value="ANK"/>
    <property type="match status" value="10"/>
</dbReference>
<evidence type="ECO:0000313" key="6">
    <source>
        <dbReference type="Proteomes" id="UP001285441"/>
    </source>
</evidence>
<accession>A0AAE0K5P7</accession>
<gene>
    <name evidence="5" type="ORF">B0H63DRAFT_552646</name>
</gene>
<dbReference type="PROSITE" id="PS50297">
    <property type="entry name" value="ANK_REP_REGION"/>
    <property type="match status" value="1"/>
</dbReference>
<evidence type="ECO:0000313" key="5">
    <source>
        <dbReference type="EMBL" id="KAK3370569.1"/>
    </source>
</evidence>
<dbReference type="PROSITE" id="PS50088">
    <property type="entry name" value="ANK_REPEAT"/>
    <property type="match status" value="1"/>
</dbReference>
<dbReference type="EMBL" id="JAULSW010000009">
    <property type="protein sequence ID" value="KAK3370569.1"/>
    <property type="molecule type" value="Genomic_DNA"/>
</dbReference>
<dbReference type="PANTHER" id="PTHR24189:SF50">
    <property type="entry name" value="ANKYRIN REPEAT AND SOCS BOX PROTEIN 2"/>
    <property type="match status" value="1"/>
</dbReference>
<keyword evidence="1" id="KW-0677">Repeat</keyword>
<feature type="repeat" description="ANK" evidence="3">
    <location>
        <begin position="876"/>
        <end position="908"/>
    </location>
</feature>
<dbReference type="InterPro" id="IPR050745">
    <property type="entry name" value="Multifunctional_regulatory"/>
</dbReference>
<evidence type="ECO:0000256" key="3">
    <source>
        <dbReference type="PROSITE-ProRule" id="PRU00023"/>
    </source>
</evidence>
<sequence length="1381" mass="154875">MDHDTEQAKRLLQAHRELRASDQTFACLSSPFPFWGQGVFTYEEVNHVLAEAVERDEPVGIIKALVALGADVNFSRRRSSDVWSKVIRRQHKGQRNDLLLRATVRSRPETVHLLASHADQENLDSVLHQAIVREDLAVLKTLVDHGASPVGLHEDFQNAVFRDQVSILKVLLSGRRLPCLNCRSAGLRIAVKNGSLDVTTLLLKYWADVNHENAAPLLGAVGSSRPDLVAALVSGPVRPSPRSLDAAVGKIHETMGQADTQPEQDMLELCLSSGAAGPETTRIATEGLVEAVKRKRVQLLDIILRFTTPSGQYEAVALMESIRSGRIEVLTKLLEFSPSPTSLTVAISEAIKVDDTEVRHEVTKLLIDSGAKGHCTAAALVKVIQWVTADDADDHKPSTTKGMDRRLFRLLLNEGEADVNHGQGEALRVAIRSSCIELAEEILAKQPTPASVGAALPWALNTPDMLQKQTLVETLLRTQISEEPVGKALVDAFKDSHRNTGLIKLLLTRASVNYNNGEVFIFAIRNFDSALFRLLLEQDLGYKTLFTAVMEALKALRSERKIIFETILEKLQVDHLNTALKHVILESDTDLVLAKILLKNGAEPGHDDGVCIKHAACNLDQSTLNALSQYCEPNETLFTQVFASVTSRGRQWISQEHVELIQLLLRYGASGEVVDRAMVEVIDQLACQESQSDLADILLHLFLDAKANVNYNNGKSVVVAAERGDPFILSHLLRHCATSATASLAFSTAIAADHDESILLQLIDVFVDQRTTVPDVNEPVPGMLPPLLLCLKSYPDSVALLDSLVEAGCLLEATVLSQVYPGEVIKDREDKAVNQETEPVSPLMWALLQPDHMISSSVIESLIRRGANVSYTTPKTRATPLLLAAQSGRPEIVRSLLEAGAKISARDVLGRSALFFASRLGHVELAKVLLQHKPCANDGSLHEASRGFHLQVMQMLIHNGHDTNYRSAKHEGRTALGEMARNAAIEDLATAEEALEILCAADASPLFKVHGKTVIFLALDNQENESMTRMLLDRLLYRTLNSQENVFQQGIYHYSPTMYVAKGILLGPQSDALSQILKDHGAEDRFYASLEETQPSDAVGLPEEILEFERERRARERRIQQMEEEHAVHLRRELEKARNLGHIEDEHHGRDIRHREELTRQQLRLRGLEHNQVIIMKSEMHHNDVQIKTSEANLHSGIRWQHHNDDMSMISQKRDAKMQFRQRVHEQGLFEHAENEVLSSRVREHRQLQDSEFKERRHMQTLTHMQDSHRQKWNEKEAYNRQHLEFDGRQKIQDYVFIQRKNQLHRENLYEEDRLTAEKEMRARLHAHERHQMSMTELKTQRGNIIGQVNLGELRRWQESHGQAQKSIGGPVPETRVLTLA</sequence>
<dbReference type="InterPro" id="IPR002110">
    <property type="entry name" value="Ankyrin_rpt"/>
</dbReference>
<keyword evidence="2 3" id="KW-0040">ANK repeat</keyword>
<feature type="region of interest" description="Disordered" evidence="4">
    <location>
        <begin position="1358"/>
        <end position="1381"/>
    </location>
</feature>
<dbReference type="InterPro" id="IPR036770">
    <property type="entry name" value="Ankyrin_rpt-contain_sf"/>
</dbReference>
<dbReference type="Proteomes" id="UP001285441">
    <property type="component" value="Unassembled WGS sequence"/>
</dbReference>
<proteinExistence type="predicted"/>
<dbReference type="SUPFAM" id="SSF48403">
    <property type="entry name" value="Ankyrin repeat"/>
    <property type="match status" value="2"/>
</dbReference>
<dbReference type="PANTHER" id="PTHR24189">
    <property type="entry name" value="MYOTROPHIN"/>
    <property type="match status" value="1"/>
</dbReference>
<comment type="caution">
    <text evidence="5">The sequence shown here is derived from an EMBL/GenBank/DDBJ whole genome shotgun (WGS) entry which is preliminary data.</text>
</comment>
<dbReference type="Gene3D" id="1.25.40.20">
    <property type="entry name" value="Ankyrin repeat-containing domain"/>
    <property type="match status" value="3"/>
</dbReference>
<reference evidence="5" key="1">
    <citation type="journal article" date="2023" name="Mol. Phylogenet. Evol.">
        <title>Genome-scale phylogeny and comparative genomics of the fungal order Sordariales.</title>
        <authorList>
            <person name="Hensen N."/>
            <person name="Bonometti L."/>
            <person name="Westerberg I."/>
            <person name="Brannstrom I.O."/>
            <person name="Guillou S."/>
            <person name="Cros-Aarteil S."/>
            <person name="Calhoun S."/>
            <person name="Haridas S."/>
            <person name="Kuo A."/>
            <person name="Mondo S."/>
            <person name="Pangilinan J."/>
            <person name="Riley R."/>
            <person name="LaButti K."/>
            <person name="Andreopoulos B."/>
            <person name="Lipzen A."/>
            <person name="Chen C."/>
            <person name="Yan M."/>
            <person name="Daum C."/>
            <person name="Ng V."/>
            <person name="Clum A."/>
            <person name="Steindorff A."/>
            <person name="Ohm R.A."/>
            <person name="Martin F."/>
            <person name="Silar P."/>
            <person name="Natvig D.O."/>
            <person name="Lalanne C."/>
            <person name="Gautier V."/>
            <person name="Ament-Velasquez S.L."/>
            <person name="Kruys A."/>
            <person name="Hutchinson M.I."/>
            <person name="Powell A.J."/>
            <person name="Barry K."/>
            <person name="Miller A.N."/>
            <person name="Grigoriev I.V."/>
            <person name="Debuchy R."/>
            <person name="Gladieux P."/>
            <person name="Hiltunen Thoren M."/>
            <person name="Johannesson H."/>
        </authorList>
    </citation>
    <scope>NUCLEOTIDE SEQUENCE</scope>
    <source>
        <strain evidence="5">CBS 232.78</strain>
    </source>
</reference>
<keyword evidence="6" id="KW-1185">Reference proteome</keyword>
<protein>
    <recommendedName>
        <fullName evidence="7">Ankyrin</fullName>
    </recommendedName>
</protein>
<reference evidence="5" key="2">
    <citation type="submission" date="2023-06" db="EMBL/GenBank/DDBJ databases">
        <authorList>
            <consortium name="Lawrence Berkeley National Laboratory"/>
            <person name="Haridas S."/>
            <person name="Hensen N."/>
            <person name="Bonometti L."/>
            <person name="Westerberg I."/>
            <person name="Brannstrom I.O."/>
            <person name="Guillou S."/>
            <person name="Cros-Aarteil S."/>
            <person name="Calhoun S."/>
            <person name="Kuo A."/>
            <person name="Mondo S."/>
            <person name="Pangilinan J."/>
            <person name="Riley R."/>
            <person name="LaButti K."/>
            <person name="Andreopoulos B."/>
            <person name="Lipzen A."/>
            <person name="Chen C."/>
            <person name="Yanf M."/>
            <person name="Daum C."/>
            <person name="Ng V."/>
            <person name="Clum A."/>
            <person name="Steindorff A."/>
            <person name="Ohm R."/>
            <person name="Martin F."/>
            <person name="Silar P."/>
            <person name="Natvig D."/>
            <person name="Lalanne C."/>
            <person name="Gautier V."/>
            <person name="Ament-velasquez S.L."/>
            <person name="Kruys A."/>
            <person name="Hutchinson M.I."/>
            <person name="Powell A.J."/>
            <person name="Barry K."/>
            <person name="Miller A.N."/>
            <person name="Grigoriev I.V."/>
            <person name="Debuchy R."/>
            <person name="Gladieux P."/>
            <person name="Thoren M.H."/>
            <person name="Johannesson H."/>
        </authorList>
    </citation>
    <scope>NUCLEOTIDE SEQUENCE</scope>
    <source>
        <strain evidence="5">CBS 232.78</strain>
    </source>
</reference>
<evidence type="ECO:0008006" key="7">
    <source>
        <dbReference type="Google" id="ProtNLM"/>
    </source>
</evidence>
<name>A0AAE0K5P7_9PEZI</name>
<evidence type="ECO:0000256" key="4">
    <source>
        <dbReference type="SAM" id="MobiDB-lite"/>
    </source>
</evidence>
<organism evidence="5 6">
    <name type="scientific">Podospora didyma</name>
    <dbReference type="NCBI Taxonomy" id="330526"/>
    <lineage>
        <taxon>Eukaryota</taxon>
        <taxon>Fungi</taxon>
        <taxon>Dikarya</taxon>
        <taxon>Ascomycota</taxon>
        <taxon>Pezizomycotina</taxon>
        <taxon>Sordariomycetes</taxon>
        <taxon>Sordariomycetidae</taxon>
        <taxon>Sordariales</taxon>
        <taxon>Podosporaceae</taxon>
        <taxon>Podospora</taxon>
    </lineage>
</organism>
<evidence type="ECO:0000256" key="2">
    <source>
        <dbReference type="ARBA" id="ARBA00023043"/>
    </source>
</evidence>
<dbReference type="Pfam" id="PF12796">
    <property type="entry name" value="Ank_2"/>
    <property type="match status" value="1"/>
</dbReference>
<evidence type="ECO:0000256" key="1">
    <source>
        <dbReference type="ARBA" id="ARBA00022737"/>
    </source>
</evidence>